<reference evidence="2" key="1">
    <citation type="submission" date="2023-01" db="EMBL/GenBank/DDBJ databases">
        <title>Sulfurovum sp. XTW-4 genome assembly.</title>
        <authorList>
            <person name="Wang J."/>
        </authorList>
    </citation>
    <scope>NUCLEOTIDE SEQUENCE</scope>
    <source>
        <strain evidence="2">XTW-4</strain>
    </source>
</reference>
<dbReference type="NCBIfam" id="TIGR04490">
    <property type="entry name" value="SoxZ_true"/>
    <property type="match status" value="1"/>
</dbReference>
<feature type="domain" description="Sulphur oxidation protein SoxZ" evidence="1">
    <location>
        <begin position="6"/>
        <end position="98"/>
    </location>
</feature>
<evidence type="ECO:0000259" key="1">
    <source>
        <dbReference type="Pfam" id="PF08770"/>
    </source>
</evidence>
<dbReference type="InterPro" id="IPR030995">
    <property type="entry name" value="SoxZ"/>
</dbReference>
<dbReference type="InterPro" id="IPR014756">
    <property type="entry name" value="Ig_E-set"/>
</dbReference>
<organism evidence="2 3">
    <name type="scientific">Sulfurovum xiamenensis</name>
    <dbReference type="NCBI Taxonomy" id="3019066"/>
    <lineage>
        <taxon>Bacteria</taxon>
        <taxon>Pseudomonadati</taxon>
        <taxon>Campylobacterota</taxon>
        <taxon>Epsilonproteobacteria</taxon>
        <taxon>Campylobacterales</taxon>
        <taxon>Sulfurovaceae</taxon>
        <taxon>Sulfurovum</taxon>
    </lineage>
</organism>
<dbReference type="Pfam" id="PF08770">
    <property type="entry name" value="SoxZ"/>
    <property type="match status" value="1"/>
</dbReference>
<dbReference type="InterPro" id="IPR014880">
    <property type="entry name" value="SoxZ_dom"/>
</dbReference>
<name>A0ABT7QRD8_9BACT</name>
<comment type="caution">
    <text evidence="2">The sequence shown here is derived from an EMBL/GenBank/DDBJ whole genome shotgun (WGS) entry which is preliminary data.</text>
</comment>
<gene>
    <name evidence="2" type="primary">soxZ</name>
    <name evidence="2" type="ORF">PF327_05595</name>
</gene>
<accession>A0ABT7QRD8</accession>
<dbReference type="Gene3D" id="2.60.40.10">
    <property type="entry name" value="Immunoglobulins"/>
    <property type="match status" value="1"/>
</dbReference>
<evidence type="ECO:0000313" key="2">
    <source>
        <dbReference type="EMBL" id="MDM5263668.1"/>
    </source>
</evidence>
<keyword evidence="3" id="KW-1185">Reference proteome</keyword>
<protein>
    <submittedName>
        <fullName evidence="2">Thiosulfate oxidation carrier complex protein SoxZ</fullName>
    </submittedName>
</protein>
<dbReference type="InterPro" id="IPR013783">
    <property type="entry name" value="Ig-like_fold"/>
</dbReference>
<proteinExistence type="predicted"/>
<dbReference type="RefSeq" id="WP_008245951.1">
    <property type="nucleotide sequence ID" value="NZ_JAQIBC010000003.1"/>
</dbReference>
<sequence length="105" mass="11808">MANMKIKAKLKGDVVEVKVMAKHDMLTYDQAKKKGVEANFITHISANVNGKVVFDVSTSQFWSKNPQFKFSFRDAGLKKGDKIEITWTDLSGKTVTEDKKIKGIK</sequence>
<dbReference type="Proteomes" id="UP001169066">
    <property type="component" value="Unassembled WGS sequence"/>
</dbReference>
<evidence type="ECO:0000313" key="3">
    <source>
        <dbReference type="Proteomes" id="UP001169066"/>
    </source>
</evidence>
<dbReference type="EMBL" id="JAQIBC010000003">
    <property type="protein sequence ID" value="MDM5263668.1"/>
    <property type="molecule type" value="Genomic_DNA"/>
</dbReference>
<dbReference type="SUPFAM" id="SSF81296">
    <property type="entry name" value="E set domains"/>
    <property type="match status" value="1"/>
</dbReference>